<name>U5E3R7_NOCAS</name>
<dbReference type="PROSITE" id="PS00086">
    <property type="entry name" value="CYTOCHROME_P450"/>
    <property type="match status" value="1"/>
</dbReference>
<dbReference type="PRINTS" id="PR00359">
    <property type="entry name" value="BP450"/>
</dbReference>
<dbReference type="PANTHER" id="PTHR46696:SF1">
    <property type="entry name" value="CYTOCHROME P450 YJIB-RELATED"/>
    <property type="match status" value="1"/>
</dbReference>
<proteinExistence type="inferred from homology"/>
<protein>
    <submittedName>
        <fullName evidence="8">Cytochrome P450</fullName>
    </submittedName>
</protein>
<gene>
    <name evidence="8" type="ORF">NCAST_16_00170</name>
</gene>
<comment type="caution">
    <text evidence="8">The sequence shown here is derived from an EMBL/GenBank/DDBJ whole genome shotgun (WGS) entry which is preliminary data.</text>
</comment>
<keyword evidence="9" id="KW-1185">Reference proteome</keyword>
<keyword evidence="3" id="KW-0479">Metal-binding</keyword>
<evidence type="ECO:0000256" key="5">
    <source>
        <dbReference type="ARBA" id="ARBA00023004"/>
    </source>
</evidence>
<dbReference type="EMBL" id="BAFO02000016">
    <property type="protein sequence ID" value="GAD83002.1"/>
    <property type="molecule type" value="Genomic_DNA"/>
</dbReference>
<evidence type="ECO:0000256" key="6">
    <source>
        <dbReference type="ARBA" id="ARBA00023033"/>
    </source>
</evidence>
<dbReference type="InterPro" id="IPR002397">
    <property type="entry name" value="Cyt_P450_B"/>
</dbReference>
<dbReference type="CDD" id="cd20625">
    <property type="entry name" value="CYP164-like"/>
    <property type="match status" value="1"/>
</dbReference>
<evidence type="ECO:0000256" key="4">
    <source>
        <dbReference type="ARBA" id="ARBA00023002"/>
    </source>
</evidence>
<keyword evidence="5" id="KW-0408">Iron</keyword>
<dbReference type="InterPro" id="IPR036396">
    <property type="entry name" value="Cyt_P450_sf"/>
</dbReference>
<dbReference type="SUPFAM" id="SSF48264">
    <property type="entry name" value="Cytochrome P450"/>
    <property type="match status" value="2"/>
</dbReference>
<feature type="compositionally biased region" description="Basic residues" evidence="7">
    <location>
        <begin position="331"/>
        <end position="343"/>
    </location>
</feature>
<keyword evidence="4" id="KW-0560">Oxidoreductase</keyword>
<dbReference type="GO" id="GO:0020037">
    <property type="term" value="F:heme binding"/>
    <property type="evidence" value="ECO:0007669"/>
    <property type="project" value="InterPro"/>
</dbReference>
<sequence>MTVPSERALLLDALLTDHGSAGPYEAFRRLRQTQPVLVTRSGVLVLSRYDDCAAALRDRSLGKADESLGFGLSDIPEELHHQAMHRFRRTMLFRNPPDHHRLRRLVADVFTPRHIDELRGRIVTQVNHLLNVMEARVSVDIINDLALPLPVNVIGDLLGVPFTDRAVAALIERVRALLASLEPGADIAALTAACDAEDQLAAYFADLLAVKRARPTDDLLSRLAVANGDDILDDDECVGTAILLFAAGFETTTNLIGNGVAALLAHPDQMRELRARPELASNAVEELLRYESPVQTNGRTVLQPTRLAGVDLHPGQVVLILLGGSQQRPGSVRRPRQSRHHPNRGPAIVVRGRHPFLPRRTACTARRGNIVPAPGVPISRSSAGRAAPLAHRAVFSRTFDLEGGHRISRWFIGQSLGAANRDPDRFDDPDSLDITRTGVPPLSFGAGIHFCLGAPLARLEGAILFPLLASRFPDLRLVEQPRWRTGLSFRGLSTLKVVTA</sequence>
<dbReference type="eggNOG" id="COG2124">
    <property type="taxonomic scope" value="Bacteria"/>
</dbReference>
<dbReference type="GO" id="GO:0004497">
    <property type="term" value="F:monooxygenase activity"/>
    <property type="evidence" value="ECO:0007669"/>
    <property type="project" value="UniProtKB-KW"/>
</dbReference>
<dbReference type="InterPro" id="IPR017972">
    <property type="entry name" value="Cyt_P450_CS"/>
</dbReference>
<dbReference type="GO" id="GO:0005506">
    <property type="term" value="F:iron ion binding"/>
    <property type="evidence" value="ECO:0007669"/>
    <property type="project" value="InterPro"/>
</dbReference>
<dbReference type="Proteomes" id="UP000017048">
    <property type="component" value="Unassembled WGS sequence"/>
</dbReference>
<feature type="region of interest" description="Disordered" evidence="7">
    <location>
        <begin position="325"/>
        <end position="349"/>
    </location>
</feature>
<evidence type="ECO:0000256" key="3">
    <source>
        <dbReference type="ARBA" id="ARBA00022723"/>
    </source>
</evidence>
<evidence type="ECO:0000256" key="1">
    <source>
        <dbReference type="ARBA" id="ARBA00010617"/>
    </source>
</evidence>
<dbReference type="Gene3D" id="1.10.630.10">
    <property type="entry name" value="Cytochrome P450"/>
    <property type="match status" value="2"/>
</dbReference>
<reference evidence="8 9" key="1">
    <citation type="journal article" date="2014" name="BMC Genomics">
        <title>Genome based analysis of type-I polyketide synthase and nonribosomal peptide synthetase gene clusters in seven strains of five representative Nocardia species.</title>
        <authorList>
            <person name="Komaki H."/>
            <person name="Ichikawa N."/>
            <person name="Hosoyama A."/>
            <person name="Takahashi-Nakaguchi A."/>
            <person name="Matsuzawa T."/>
            <person name="Suzuki K."/>
            <person name="Fujita N."/>
            <person name="Gonoi T."/>
        </authorList>
    </citation>
    <scope>NUCLEOTIDE SEQUENCE [LARGE SCALE GENOMIC DNA]</scope>
    <source>
        <strain evidence="8 9">NBRC 15531</strain>
    </source>
</reference>
<dbReference type="STRING" id="1824.SAMN05444423_11617"/>
<dbReference type="PANTHER" id="PTHR46696">
    <property type="entry name" value="P450, PUTATIVE (EUROFUNG)-RELATED"/>
    <property type="match status" value="1"/>
</dbReference>
<evidence type="ECO:0000256" key="7">
    <source>
        <dbReference type="SAM" id="MobiDB-lite"/>
    </source>
</evidence>
<comment type="similarity">
    <text evidence="1">Belongs to the cytochrome P450 family.</text>
</comment>
<evidence type="ECO:0000313" key="9">
    <source>
        <dbReference type="Proteomes" id="UP000017048"/>
    </source>
</evidence>
<dbReference type="AlphaFoldDB" id="U5E3R7"/>
<evidence type="ECO:0000313" key="8">
    <source>
        <dbReference type="EMBL" id="GAD83002.1"/>
    </source>
</evidence>
<organism evidence="8 9">
    <name type="scientific">Nocardia asteroides NBRC 15531</name>
    <dbReference type="NCBI Taxonomy" id="1110697"/>
    <lineage>
        <taxon>Bacteria</taxon>
        <taxon>Bacillati</taxon>
        <taxon>Actinomycetota</taxon>
        <taxon>Actinomycetes</taxon>
        <taxon>Mycobacteriales</taxon>
        <taxon>Nocardiaceae</taxon>
        <taxon>Nocardia</taxon>
    </lineage>
</organism>
<dbReference type="GO" id="GO:0016705">
    <property type="term" value="F:oxidoreductase activity, acting on paired donors, with incorporation or reduction of molecular oxygen"/>
    <property type="evidence" value="ECO:0007669"/>
    <property type="project" value="InterPro"/>
</dbReference>
<evidence type="ECO:0000256" key="2">
    <source>
        <dbReference type="ARBA" id="ARBA00022617"/>
    </source>
</evidence>
<keyword evidence="6" id="KW-0503">Monooxygenase</keyword>
<accession>U5E3R7</accession>
<keyword evidence="2" id="KW-0349">Heme</keyword>